<dbReference type="Proteomes" id="UP000799536">
    <property type="component" value="Unassembled WGS sequence"/>
</dbReference>
<dbReference type="GO" id="GO:0052689">
    <property type="term" value="F:carboxylic ester hydrolase activity"/>
    <property type="evidence" value="ECO:0007669"/>
    <property type="project" value="TreeGrafter"/>
</dbReference>
<evidence type="ECO:0000256" key="3">
    <source>
        <dbReference type="RuleBase" id="RU361235"/>
    </source>
</evidence>
<dbReference type="InterPro" id="IPR002018">
    <property type="entry name" value="CarbesteraseB"/>
</dbReference>
<protein>
    <recommendedName>
        <fullName evidence="3">Carboxylic ester hydrolase</fullName>
        <ecNumber evidence="3">3.1.1.-</ecNumber>
    </recommendedName>
</protein>
<dbReference type="PANTHER" id="PTHR43918">
    <property type="entry name" value="ACETYLCHOLINESTERASE"/>
    <property type="match status" value="1"/>
</dbReference>
<accession>A0A9P4JGI3</accession>
<evidence type="ECO:0000256" key="1">
    <source>
        <dbReference type="ARBA" id="ARBA00005964"/>
    </source>
</evidence>
<keyword evidence="6" id="KW-1185">Reference proteome</keyword>
<proteinExistence type="inferred from homology"/>
<keyword evidence="3" id="KW-0732">Signal</keyword>
<feature type="signal peptide" evidence="3">
    <location>
        <begin position="1"/>
        <end position="21"/>
    </location>
</feature>
<dbReference type="AlphaFoldDB" id="A0A9P4JGI3"/>
<dbReference type="InterPro" id="IPR029058">
    <property type="entry name" value="AB_hydrolase_fold"/>
</dbReference>
<gene>
    <name evidence="5" type="ORF">GQ43DRAFT_474234</name>
</gene>
<reference evidence="5" key="1">
    <citation type="journal article" date="2020" name="Stud. Mycol.">
        <title>101 Dothideomycetes genomes: a test case for predicting lifestyles and emergence of pathogens.</title>
        <authorList>
            <person name="Haridas S."/>
            <person name="Albert R."/>
            <person name="Binder M."/>
            <person name="Bloem J."/>
            <person name="Labutti K."/>
            <person name="Salamov A."/>
            <person name="Andreopoulos B."/>
            <person name="Baker S."/>
            <person name="Barry K."/>
            <person name="Bills G."/>
            <person name="Bluhm B."/>
            <person name="Cannon C."/>
            <person name="Castanera R."/>
            <person name="Culley D."/>
            <person name="Daum C."/>
            <person name="Ezra D."/>
            <person name="Gonzalez J."/>
            <person name="Henrissat B."/>
            <person name="Kuo A."/>
            <person name="Liang C."/>
            <person name="Lipzen A."/>
            <person name="Lutzoni F."/>
            <person name="Magnuson J."/>
            <person name="Mondo S."/>
            <person name="Nolan M."/>
            <person name="Ohm R."/>
            <person name="Pangilinan J."/>
            <person name="Park H.-J."/>
            <person name="Ramirez L."/>
            <person name="Alfaro M."/>
            <person name="Sun H."/>
            <person name="Tritt A."/>
            <person name="Yoshinaga Y."/>
            <person name="Zwiers L.-H."/>
            <person name="Turgeon B."/>
            <person name="Goodwin S."/>
            <person name="Spatafora J."/>
            <person name="Crous P."/>
            <person name="Grigoriev I."/>
        </authorList>
    </citation>
    <scope>NUCLEOTIDE SEQUENCE</scope>
    <source>
        <strain evidence="5">ATCC 74209</strain>
    </source>
</reference>
<dbReference type="PANTHER" id="PTHR43918:SF4">
    <property type="entry name" value="CARBOXYLIC ESTER HYDROLASE"/>
    <property type="match status" value="1"/>
</dbReference>
<dbReference type="PROSITE" id="PS00122">
    <property type="entry name" value="CARBOXYLESTERASE_B_1"/>
    <property type="match status" value="1"/>
</dbReference>
<dbReference type="InterPro" id="IPR019826">
    <property type="entry name" value="Carboxylesterase_B_AS"/>
</dbReference>
<feature type="domain" description="Carboxylesterase type B" evidence="4">
    <location>
        <begin position="41"/>
        <end position="555"/>
    </location>
</feature>
<dbReference type="SUPFAM" id="SSF53474">
    <property type="entry name" value="alpha/beta-Hydrolases"/>
    <property type="match status" value="1"/>
</dbReference>
<evidence type="ECO:0000313" key="5">
    <source>
        <dbReference type="EMBL" id="KAF2198790.1"/>
    </source>
</evidence>
<name>A0A9P4JGI3_9PLEO</name>
<dbReference type="EC" id="3.1.1.-" evidence="3"/>
<comment type="similarity">
    <text evidence="1 3">Belongs to the type-B carboxylesterase/lipase family.</text>
</comment>
<evidence type="ECO:0000259" key="4">
    <source>
        <dbReference type="Pfam" id="PF00135"/>
    </source>
</evidence>
<dbReference type="OrthoDB" id="408631at2759"/>
<dbReference type="Gene3D" id="3.40.50.1820">
    <property type="entry name" value="alpha/beta hydrolase"/>
    <property type="match status" value="1"/>
</dbReference>
<evidence type="ECO:0000313" key="6">
    <source>
        <dbReference type="Proteomes" id="UP000799536"/>
    </source>
</evidence>
<organism evidence="5 6">
    <name type="scientific">Delitschia confertaspora ATCC 74209</name>
    <dbReference type="NCBI Taxonomy" id="1513339"/>
    <lineage>
        <taxon>Eukaryota</taxon>
        <taxon>Fungi</taxon>
        <taxon>Dikarya</taxon>
        <taxon>Ascomycota</taxon>
        <taxon>Pezizomycotina</taxon>
        <taxon>Dothideomycetes</taxon>
        <taxon>Pleosporomycetidae</taxon>
        <taxon>Pleosporales</taxon>
        <taxon>Delitschiaceae</taxon>
        <taxon>Delitschia</taxon>
    </lineage>
</organism>
<dbReference type="EMBL" id="ML994118">
    <property type="protein sequence ID" value="KAF2198790.1"/>
    <property type="molecule type" value="Genomic_DNA"/>
</dbReference>
<dbReference type="Pfam" id="PF00135">
    <property type="entry name" value="COesterase"/>
    <property type="match status" value="1"/>
</dbReference>
<sequence>MVLPRLLSSALFFTLAGSTSASQPSAKCHSDVTYNGLSRNGIEIFLGIKYAQDTSGPNRFKPPKPYVPIFGSKIDATTPGSACPQQLGQWLLPLGYENITQISEDCLNLNVARPKGTRAGAKLPVMVWIHGGSFWVGSNMEPTTAPDGIILESVKNGLPVISVAINYRLGLFGFAQSAALHDEGSLNAGLRDQRLAIEWVRDNIAQFGGDPSRITIHGQSSGGLAIGMQFMAYGGSKPLPFQRGICQSQCLEPGITGNFTLDAMRDIANYVHCNTTSIHSAETVSCLRGLDTQTLFNASSETRHAGIENNIGDIWLPAVDGDFLPAPPSQLIREGRLGKATMMGGWADGDLNFFTDFSISSENAAFSFISTYGHFLPPHIVNKLLSLYPSSEFTPPPSTNLTAEFYRTARIFRDIVMACEPLLLGEAMHKAGNDVYLYDFNQTILEPILESATNVSNMGVIHTTEFAYIWGNLSAYDVLGNPFNPTPSDYALQHRASRTWSTFASLGRPSLKGKDTVQGFKEAYSSKKKPEIFVIGGPGEGLSTREMQRQKLNERCAFINSPEVIGYLQF</sequence>
<keyword evidence="2 3" id="KW-0378">Hydrolase</keyword>
<comment type="caution">
    <text evidence="5">The sequence shown here is derived from an EMBL/GenBank/DDBJ whole genome shotgun (WGS) entry which is preliminary data.</text>
</comment>
<evidence type="ECO:0000256" key="2">
    <source>
        <dbReference type="ARBA" id="ARBA00022801"/>
    </source>
</evidence>
<feature type="chain" id="PRO_5040533712" description="Carboxylic ester hydrolase" evidence="3">
    <location>
        <begin position="22"/>
        <end position="570"/>
    </location>
</feature>
<dbReference type="InterPro" id="IPR050654">
    <property type="entry name" value="AChE-related_enzymes"/>
</dbReference>